<evidence type="ECO:0000259" key="6">
    <source>
        <dbReference type="Pfam" id="PF00150"/>
    </source>
</evidence>
<name>A0ABR9SJ13_9BURK</name>
<gene>
    <name evidence="7" type="ORF">IM725_14290</name>
</gene>
<dbReference type="InterPro" id="IPR001547">
    <property type="entry name" value="Glyco_hydro_5"/>
</dbReference>
<keyword evidence="3 4" id="KW-0326">Glycosidase</keyword>
<evidence type="ECO:0000256" key="2">
    <source>
        <dbReference type="ARBA" id="ARBA00022801"/>
    </source>
</evidence>
<keyword evidence="2 4" id="KW-0378">Hydrolase</keyword>
<dbReference type="PROSITE" id="PS00659">
    <property type="entry name" value="GLYCOSYL_HYDROL_F5"/>
    <property type="match status" value="1"/>
</dbReference>
<keyword evidence="1 5" id="KW-0732">Signal</keyword>
<accession>A0ABR9SJ13</accession>
<evidence type="ECO:0000313" key="7">
    <source>
        <dbReference type="EMBL" id="MBE7941747.1"/>
    </source>
</evidence>
<evidence type="ECO:0000256" key="3">
    <source>
        <dbReference type="ARBA" id="ARBA00023295"/>
    </source>
</evidence>
<evidence type="ECO:0000256" key="4">
    <source>
        <dbReference type="RuleBase" id="RU361153"/>
    </source>
</evidence>
<dbReference type="Pfam" id="PF00150">
    <property type="entry name" value="Cellulase"/>
    <property type="match status" value="1"/>
</dbReference>
<sequence length="355" mass="39372">MNRAIHSLTAVLALAGTLACAAPPPHVTQVPIACTQVSRETCAIAGRLGRGINLGNMLDAPREGDWGVKLEPAYIDLAADNFNTVRLPVRWSNHAAPTADATLDPKFAARVDQAVDALLARGAYVILDVHHYTQISGDPPHPHEQTVDPAVVDQRLINLWKQIATRYRDRPPRLIFELLNEPHGRLDGEPWNRLAAQALAAVRESNPTRTVMIGPGGWNSVDELPRLRLPADRNLIVSIHNYDPFDFTHQGIDYLAKPFPVGTRCCDAGQRRKVEDALDKAQRWSQAHGVPLHLGEFGAFEKADIDSRAAYTRLVRDEAEKRGIGWTYWELASTFGVWSPANGQWVEPLRRALLD</sequence>
<keyword evidence="8" id="KW-1185">Reference proteome</keyword>
<dbReference type="GO" id="GO:0016787">
    <property type="term" value="F:hydrolase activity"/>
    <property type="evidence" value="ECO:0007669"/>
    <property type="project" value="UniProtKB-KW"/>
</dbReference>
<protein>
    <submittedName>
        <fullName evidence="7">Glycoside hydrolase family 5 protein</fullName>
    </submittedName>
</protein>
<evidence type="ECO:0000256" key="1">
    <source>
        <dbReference type="ARBA" id="ARBA00022729"/>
    </source>
</evidence>
<proteinExistence type="inferred from homology"/>
<dbReference type="SUPFAM" id="SSF51445">
    <property type="entry name" value="(Trans)glycosidases"/>
    <property type="match status" value="1"/>
</dbReference>
<evidence type="ECO:0000256" key="5">
    <source>
        <dbReference type="SAM" id="SignalP"/>
    </source>
</evidence>
<dbReference type="RefSeq" id="WP_193781310.1">
    <property type="nucleotide sequence ID" value="NZ_JADDOJ010000062.1"/>
</dbReference>
<organism evidence="7 8">
    <name type="scientific">Ramlibacter aquaticus</name>
    <dbReference type="NCBI Taxonomy" id="2780094"/>
    <lineage>
        <taxon>Bacteria</taxon>
        <taxon>Pseudomonadati</taxon>
        <taxon>Pseudomonadota</taxon>
        <taxon>Betaproteobacteria</taxon>
        <taxon>Burkholderiales</taxon>
        <taxon>Comamonadaceae</taxon>
        <taxon>Ramlibacter</taxon>
    </lineage>
</organism>
<comment type="similarity">
    <text evidence="4">Belongs to the glycosyl hydrolase 5 (cellulase A) family.</text>
</comment>
<evidence type="ECO:0000313" key="8">
    <source>
        <dbReference type="Proteomes" id="UP000715965"/>
    </source>
</evidence>
<feature type="domain" description="Glycoside hydrolase family 5" evidence="6">
    <location>
        <begin position="66"/>
        <end position="331"/>
    </location>
</feature>
<dbReference type="InterPro" id="IPR017853">
    <property type="entry name" value="GH"/>
</dbReference>
<dbReference type="PANTHER" id="PTHR31297:SF17">
    <property type="entry name" value="ENDOGLUCANASE"/>
    <property type="match status" value="1"/>
</dbReference>
<dbReference type="InterPro" id="IPR050386">
    <property type="entry name" value="Glycosyl_hydrolase_5"/>
</dbReference>
<dbReference type="PANTHER" id="PTHR31297">
    <property type="entry name" value="GLUCAN ENDO-1,6-BETA-GLUCOSIDASE B"/>
    <property type="match status" value="1"/>
</dbReference>
<dbReference type="PROSITE" id="PS51257">
    <property type="entry name" value="PROKAR_LIPOPROTEIN"/>
    <property type="match status" value="1"/>
</dbReference>
<dbReference type="InterPro" id="IPR018087">
    <property type="entry name" value="Glyco_hydro_5_CS"/>
</dbReference>
<dbReference type="EMBL" id="JADDOJ010000062">
    <property type="protein sequence ID" value="MBE7941747.1"/>
    <property type="molecule type" value="Genomic_DNA"/>
</dbReference>
<dbReference type="Proteomes" id="UP000715965">
    <property type="component" value="Unassembled WGS sequence"/>
</dbReference>
<dbReference type="Gene3D" id="3.20.20.80">
    <property type="entry name" value="Glycosidases"/>
    <property type="match status" value="1"/>
</dbReference>
<feature type="chain" id="PRO_5046113996" evidence="5">
    <location>
        <begin position="22"/>
        <end position="355"/>
    </location>
</feature>
<comment type="caution">
    <text evidence="7">The sequence shown here is derived from an EMBL/GenBank/DDBJ whole genome shotgun (WGS) entry which is preliminary data.</text>
</comment>
<feature type="signal peptide" evidence="5">
    <location>
        <begin position="1"/>
        <end position="21"/>
    </location>
</feature>
<reference evidence="7 8" key="1">
    <citation type="submission" date="2020-10" db="EMBL/GenBank/DDBJ databases">
        <title>Draft genome of Ramlibacter aquaticus LMG 30558.</title>
        <authorList>
            <person name="Props R."/>
        </authorList>
    </citation>
    <scope>NUCLEOTIDE SEQUENCE [LARGE SCALE GENOMIC DNA]</scope>
    <source>
        <strain evidence="7 8">LMG 30558</strain>
    </source>
</reference>